<dbReference type="SUPFAM" id="SSF53067">
    <property type="entry name" value="Actin-like ATPase domain"/>
    <property type="match status" value="2"/>
</dbReference>
<dbReference type="SMART" id="SM00842">
    <property type="entry name" value="FtsA"/>
    <property type="match status" value="1"/>
</dbReference>
<evidence type="ECO:0000313" key="2">
    <source>
        <dbReference type="EMBL" id="WIO46265.1"/>
    </source>
</evidence>
<dbReference type="Proteomes" id="UP001177295">
    <property type="component" value="Chromosome"/>
</dbReference>
<organism evidence="2 3">
    <name type="scientific">Candidatus Southlakia epibionticum</name>
    <dbReference type="NCBI Taxonomy" id="3043284"/>
    <lineage>
        <taxon>Bacteria</taxon>
        <taxon>Candidatus Saccharimonadota</taxon>
        <taxon>Candidatus Saccharimonadia</taxon>
        <taxon>Candidatus Saccharimonadales</taxon>
        <taxon>Candidatus Saccharimonadaceae</taxon>
        <taxon>Candidatus Southlakia</taxon>
    </lineage>
</organism>
<feature type="domain" description="SHS2" evidence="1">
    <location>
        <begin position="25"/>
        <end position="227"/>
    </location>
</feature>
<evidence type="ECO:0000259" key="1">
    <source>
        <dbReference type="SMART" id="SM00842"/>
    </source>
</evidence>
<dbReference type="Pfam" id="PF14450">
    <property type="entry name" value="FtsA"/>
    <property type="match status" value="1"/>
</dbReference>
<dbReference type="InterPro" id="IPR043129">
    <property type="entry name" value="ATPase_NBD"/>
</dbReference>
<dbReference type="InterPro" id="IPR003494">
    <property type="entry name" value="SHS2_FtsA"/>
</dbReference>
<sequence>MKLSMVLDKIRALRKKVDTQADDYIVALDIGTEYIKALIANVQGEDIEIVGVGRAHQELGDMHQGAIADIAGVVRNCEEALGAAEEEAGLQAKRAVIGIAGELVKGVTNTIRYRRPQPDRPLDETEMEFIIEKVQDRAATKAQKQIALETGNDDVEVKLVNSALVSIHIDGYKVSNPIGFQGKDVAVQIYTAFAPMVHIGALEKVADELDLTLMAVAAEPFAVSRSVLGTDANSSFTAILADVGGGTTDIAVVNDGGVEGTKMFGIGGRSFTKTIATELAISYTQAEKLKINLDGEKIKPSVKEQIDAAINRTLEVWLSGVELALSEFDSVDQLPPRILLCGGGASLAPLVDALKKDDWYKDLPFTKRPSVQRISPHDVIGIVDTTEKASDHTYITAMGLLRVGYDTIIGASDAQTMRDRINRILRV</sequence>
<gene>
    <name evidence="2" type="ORF">SEML1_0656</name>
</gene>
<proteinExistence type="predicted"/>
<evidence type="ECO:0000313" key="3">
    <source>
        <dbReference type="Proteomes" id="UP001177295"/>
    </source>
</evidence>
<dbReference type="PANTHER" id="PTHR32432">
    <property type="entry name" value="CELL DIVISION PROTEIN FTSA-RELATED"/>
    <property type="match status" value="1"/>
</dbReference>
<name>A0ABY8WXI5_9BACT</name>
<accession>A0ABY8WXI5</accession>
<reference evidence="2 3" key="1">
    <citation type="journal article" date="2023" name="Cell">
        <title>Genetic manipulation of Patescibacteria provides mechanistic insights into microbial dark matter and the epibiotic lifestyle.</title>
        <authorList>
            <person name="Wang Y."/>
            <person name="Gallagher L.A."/>
            <person name="Andrade P.A."/>
            <person name="Liu A."/>
            <person name="Humphreys I.R."/>
            <person name="Turkarslan S."/>
            <person name="Cutler K.J."/>
            <person name="Arrieta-Ortiz M.L."/>
            <person name="Li Y."/>
            <person name="Radey M.C."/>
            <person name="McLean J.S."/>
            <person name="Cong Q."/>
            <person name="Baker D."/>
            <person name="Baliga N.S."/>
            <person name="Peterson S.B."/>
            <person name="Mougous J.D."/>
        </authorList>
    </citation>
    <scope>NUCLEOTIDE SEQUENCE [LARGE SCALE GENOMIC DNA]</scope>
    <source>
        <strain evidence="2 3">ML1</strain>
    </source>
</reference>
<dbReference type="Gene3D" id="3.30.420.40">
    <property type="match status" value="2"/>
</dbReference>
<dbReference type="InterPro" id="IPR050696">
    <property type="entry name" value="FtsA/MreB"/>
</dbReference>
<protein>
    <submittedName>
        <fullName evidence="2">FtsA domain-containing protein</fullName>
    </submittedName>
</protein>
<dbReference type="EMBL" id="CP124550">
    <property type="protein sequence ID" value="WIO46265.1"/>
    <property type="molecule type" value="Genomic_DNA"/>
</dbReference>
<keyword evidence="3" id="KW-1185">Reference proteome</keyword>